<proteinExistence type="predicted"/>
<feature type="transmembrane region" description="Helical" evidence="1">
    <location>
        <begin position="15"/>
        <end position="36"/>
    </location>
</feature>
<dbReference type="Proteomes" id="UP001265550">
    <property type="component" value="Unassembled WGS sequence"/>
</dbReference>
<reference evidence="4 5" key="1">
    <citation type="submission" date="2023-07" db="EMBL/GenBank/DDBJ databases">
        <title>Sorghum-associated microbial communities from plants grown in Nebraska, USA.</title>
        <authorList>
            <person name="Schachtman D."/>
        </authorList>
    </citation>
    <scope>NUCLEOTIDE SEQUENCE [LARGE SCALE GENOMIC DNA]</scope>
    <source>
        <strain evidence="4 5">BE240</strain>
    </source>
</reference>
<feature type="domain" description="PilX/PilW C-terminal" evidence="2">
    <location>
        <begin position="124"/>
        <end position="245"/>
    </location>
</feature>
<dbReference type="InterPro" id="IPR025746">
    <property type="entry name" value="PilX_N_dom"/>
</dbReference>
<protein>
    <submittedName>
        <fullName evidence="4">Type IV pilus assembly protein PilX</fullName>
    </submittedName>
</protein>
<keyword evidence="1" id="KW-0472">Membrane</keyword>
<feature type="domain" description="Type 4 fimbrial biogenesis protein PilX N-terminal" evidence="3">
    <location>
        <begin position="14"/>
        <end position="61"/>
    </location>
</feature>
<gene>
    <name evidence="4" type="ORF">J2X09_000455</name>
</gene>
<name>A0ABU1V5K9_9BURK</name>
<dbReference type="InterPro" id="IPR025205">
    <property type="entry name" value="PilX/PilW_C"/>
</dbReference>
<evidence type="ECO:0000259" key="3">
    <source>
        <dbReference type="Pfam" id="PF14341"/>
    </source>
</evidence>
<evidence type="ECO:0000256" key="1">
    <source>
        <dbReference type="SAM" id="Phobius"/>
    </source>
</evidence>
<evidence type="ECO:0000259" key="2">
    <source>
        <dbReference type="Pfam" id="PF13681"/>
    </source>
</evidence>
<sequence length="255" mass="27799">MSDRPTTTPLQRERGFALIFVMVMLLLCGLVVLGSARLGWLQERMLGAESDHQRAFAAAEALIRDAELDIRGQQANADQPCRPEPAFVGCRNFGAGHPFFPQDENDLDLLQARLASTATGCLRGICLPSTVRALGLDNWTTQLPAMTAGTGDTSVAARYGEFTGIHPASAGNALLHWSRPGDASAVAPRAWYWVEVFWYDSGIPAGAASLHELTPDQKHPFVYRITAYVQGLKPGTRVWLRSVYVPRPQAGRGLQ</sequence>
<keyword evidence="1" id="KW-1133">Transmembrane helix</keyword>
<evidence type="ECO:0000313" key="5">
    <source>
        <dbReference type="Proteomes" id="UP001265550"/>
    </source>
</evidence>
<comment type="caution">
    <text evidence="4">The sequence shown here is derived from an EMBL/GenBank/DDBJ whole genome shotgun (WGS) entry which is preliminary data.</text>
</comment>
<keyword evidence="1" id="KW-0812">Transmembrane</keyword>
<dbReference type="RefSeq" id="WP_204731732.1">
    <property type="nucleotide sequence ID" value="NZ_JAVDWE010000001.1"/>
</dbReference>
<keyword evidence="5" id="KW-1185">Reference proteome</keyword>
<evidence type="ECO:0000313" key="4">
    <source>
        <dbReference type="EMBL" id="MDR7092732.1"/>
    </source>
</evidence>
<dbReference type="Pfam" id="PF14341">
    <property type="entry name" value="PilX_N"/>
    <property type="match status" value="1"/>
</dbReference>
<dbReference type="Pfam" id="PF13681">
    <property type="entry name" value="PilX"/>
    <property type="match status" value="1"/>
</dbReference>
<accession>A0ABU1V5K9</accession>
<dbReference type="EMBL" id="JAVDWE010000001">
    <property type="protein sequence ID" value="MDR7092732.1"/>
    <property type="molecule type" value="Genomic_DNA"/>
</dbReference>
<organism evidence="4 5">
    <name type="scientific">Hydrogenophaga laconesensis</name>
    <dbReference type="NCBI Taxonomy" id="1805971"/>
    <lineage>
        <taxon>Bacteria</taxon>
        <taxon>Pseudomonadati</taxon>
        <taxon>Pseudomonadota</taxon>
        <taxon>Betaproteobacteria</taxon>
        <taxon>Burkholderiales</taxon>
        <taxon>Comamonadaceae</taxon>
        <taxon>Hydrogenophaga</taxon>
    </lineage>
</organism>